<evidence type="ECO:0000313" key="2">
    <source>
        <dbReference type="EMBL" id="AQQ69712.1"/>
    </source>
</evidence>
<dbReference type="InterPro" id="IPR013783">
    <property type="entry name" value="Ig-like_fold"/>
</dbReference>
<evidence type="ECO:0000256" key="1">
    <source>
        <dbReference type="SAM" id="SignalP"/>
    </source>
</evidence>
<dbReference type="Gene3D" id="2.60.120.260">
    <property type="entry name" value="Galactose-binding domain-like"/>
    <property type="match status" value="2"/>
</dbReference>
<dbReference type="SUPFAM" id="SSF49785">
    <property type="entry name" value="Galactose-binding domain-like"/>
    <property type="match status" value="3"/>
</dbReference>
<sequence precursor="true">MQAFKMVVTVLMLLLSGYALADWTTAEFIGGSLPDDLDATDAITATGSPSNVSTYRPWRTVDGSGMVDDLAHDQADALNSSLLSGDGNAQNNPAGVAGPAWLQYEFDKIYALDDIVIWNLQAAGGYWTRATKEIYVHYSVDGVNWHYWDNVVLGLPEPYPAWNEPLDVIDADGVQAKYVLITADSQNGSYGSDYCGLSEIRFTILPAATNPEPAVEAVNVAQAAQLSWRPYAGTINERIYLGTDAAAVEAAEGTAAPEYVDTVASSEPDRTQIDLSAYITLDKNAVYYWRVDELDSSDNVIQKGAVWSFTVEGAAYNPTPADAGLISAEDVVLSWSAAAGAVSHTVYLGTSEEPEFFADAGAAATIEAGNLLPDTTYYWRVDTTHDGSVVYEGPVWSFETDYFGVVENYEDGDISNWSASNLTTYLSGGISFIGGPDFDTSDAITASNYNTNVSSYLPDKTVNGLGLDATGLLHATATSSNSALVRPGDSDPLENGNPAGATGPVWFMYEFDQAYAITDFWIWNYNGPYSSRSLRNVSIHYTADGSNWILLGDFELPRAPSSNNTPHDIEIPMNVTAQAVIITASDTDGNYGDSSFYGLSEVRFIQGGIQAYEGDYAMVIDYDNSVSPNYGQAELVFDEAQDFSRYSYLWFVYYGNVTNDAEPVTFELVNDTGSAVESLTLAPEAVQSLGWGNIVRMSLDNTDGESIRKFVVKIGDGTGVGAGTIALDDISLIKGRYCDAANSFMADLDNNCTVDFNDYIAFSEYWLKDHFAVPADGVLLEGFDSYADADSISYRVGPVSFYVDLDETEYKQGSKSIKLDYNQDWSENYAQLAWNLGLSYDLSQMETLKFWFKADSANQTGTENLRMQLLSDSSQLGFVDLVDYGVNVQTDTWTEVSIPLSDFAEVSSLTGVSALGFSIADYTINSTGTFYVDGITVYGPSETGIDVLTETFSSDLAGGDDTVNPLDLAVMAEQWLSCDALPLSECW</sequence>
<organism evidence="2 3">
    <name type="scientific">Limihaloglobus sulfuriphilus</name>
    <dbReference type="NCBI Taxonomy" id="1851148"/>
    <lineage>
        <taxon>Bacteria</taxon>
        <taxon>Pseudomonadati</taxon>
        <taxon>Planctomycetota</taxon>
        <taxon>Phycisphaerae</taxon>
        <taxon>Sedimentisphaerales</taxon>
        <taxon>Sedimentisphaeraceae</taxon>
        <taxon>Limihaloglobus</taxon>
    </lineage>
</organism>
<dbReference type="Gene3D" id="2.60.120.430">
    <property type="entry name" value="Galactose-binding lectin"/>
    <property type="match status" value="1"/>
</dbReference>
<accession>A0A1Q2MBU6</accession>
<feature type="signal peptide" evidence="1">
    <location>
        <begin position="1"/>
        <end position="21"/>
    </location>
</feature>
<dbReference type="OrthoDB" id="9765957at2"/>
<dbReference type="AlphaFoldDB" id="A0A1Q2MBU6"/>
<protein>
    <submittedName>
        <fullName evidence="2">F5/8 type C domain protein</fullName>
    </submittedName>
</protein>
<dbReference type="Gene3D" id="2.60.40.10">
    <property type="entry name" value="Immunoglobulins"/>
    <property type="match status" value="1"/>
</dbReference>
<dbReference type="InterPro" id="IPR008979">
    <property type="entry name" value="Galactose-bd-like_sf"/>
</dbReference>
<evidence type="ECO:0000313" key="3">
    <source>
        <dbReference type="Proteomes" id="UP000188181"/>
    </source>
</evidence>
<name>A0A1Q2MBU6_9BACT</name>
<reference evidence="3" key="1">
    <citation type="submission" date="2017-02" db="EMBL/GenBank/DDBJ databases">
        <title>Comparative genomics and description of representatives of a novel lineage of planctomycetes thriving in anoxic sediments.</title>
        <authorList>
            <person name="Spring S."/>
            <person name="Bunk B."/>
            <person name="Sproer C."/>
        </authorList>
    </citation>
    <scope>NUCLEOTIDE SEQUENCE [LARGE SCALE GENOMIC DNA]</scope>
    <source>
        <strain evidence="3">SM-Chi-D1</strain>
    </source>
</reference>
<dbReference type="Proteomes" id="UP000188181">
    <property type="component" value="Chromosome"/>
</dbReference>
<gene>
    <name evidence="2" type="ORF">SMSP2_00042</name>
</gene>
<dbReference type="KEGG" id="pbas:SMSP2_00042"/>
<feature type="chain" id="PRO_5013088951" evidence="1">
    <location>
        <begin position="22"/>
        <end position="987"/>
    </location>
</feature>
<proteinExistence type="predicted"/>
<keyword evidence="1" id="KW-0732">Signal</keyword>
<dbReference type="EMBL" id="CP019646">
    <property type="protein sequence ID" value="AQQ69712.1"/>
    <property type="molecule type" value="Genomic_DNA"/>
</dbReference>
<keyword evidence="3" id="KW-1185">Reference proteome</keyword>
<dbReference type="RefSeq" id="WP_146682025.1">
    <property type="nucleotide sequence ID" value="NZ_CP019646.1"/>
</dbReference>
<dbReference type="STRING" id="1851148.SMSP2_00042"/>